<protein>
    <submittedName>
        <fullName evidence="2">Uncharacterized protein</fullName>
    </submittedName>
</protein>
<comment type="caution">
    <text evidence="2">The sequence shown here is derived from an EMBL/GenBank/DDBJ whole genome shotgun (WGS) entry which is preliminary data.</text>
</comment>
<dbReference type="AlphaFoldDB" id="A0A642V3T6"/>
<proteinExistence type="predicted"/>
<dbReference type="Proteomes" id="UP000761534">
    <property type="component" value="Unassembled WGS sequence"/>
</dbReference>
<evidence type="ECO:0000313" key="3">
    <source>
        <dbReference type="Proteomes" id="UP000761534"/>
    </source>
</evidence>
<accession>A0A642V3T6</accession>
<keyword evidence="3" id="KW-1185">Reference proteome</keyword>
<feature type="compositionally biased region" description="Low complexity" evidence="1">
    <location>
        <begin position="38"/>
        <end position="116"/>
    </location>
</feature>
<gene>
    <name evidence="2" type="ORF">TRICI_004848</name>
</gene>
<dbReference type="VEuPathDB" id="FungiDB:TRICI_004848"/>
<dbReference type="EMBL" id="SWFS01000372">
    <property type="protein sequence ID" value="KAA8908021.1"/>
    <property type="molecule type" value="Genomic_DNA"/>
</dbReference>
<name>A0A642V3T6_9ASCO</name>
<evidence type="ECO:0000313" key="2">
    <source>
        <dbReference type="EMBL" id="KAA8908021.1"/>
    </source>
</evidence>
<sequence length="128" mass="14179">MAVPRRALDAGTISQSILPKVGDSTLKTTQQELAMYPYQGQPGQQPPNNQGFYNPQQAGMAGGFQQQQPMQMTGQPVMQMQQPMQQPMMGQPTGSPMPQQQQQQQPQPQSQQQQQGNNQLKIPNGECR</sequence>
<reference evidence="2" key="1">
    <citation type="journal article" date="2019" name="G3 (Bethesda)">
        <title>Genome Assemblies of Two Rare Opportunistic Yeast Pathogens: Diutina rugosa (syn. Candida rugosa) and Trichomonascus ciferrii (syn. Candida ciferrii).</title>
        <authorList>
            <person name="Mixao V."/>
            <person name="Saus E."/>
            <person name="Hansen A.P."/>
            <person name="Lass-Florl C."/>
            <person name="Gabaldon T."/>
        </authorList>
    </citation>
    <scope>NUCLEOTIDE SEQUENCE</scope>
    <source>
        <strain evidence="2">CBS 4856</strain>
    </source>
</reference>
<organism evidence="2 3">
    <name type="scientific">Trichomonascus ciferrii</name>
    <dbReference type="NCBI Taxonomy" id="44093"/>
    <lineage>
        <taxon>Eukaryota</taxon>
        <taxon>Fungi</taxon>
        <taxon>Dikarya</taxon>
        <taxon>Ascomycota</taxon>
        <taxon>Saccharomycotina</taxon>
        <taxon>Dipodascomycetes</taxon>
        <taxon>Dipodascales</taxon>
        <taxon>Trichomonascaceae</taxon>
        <taxon>Trichomonascus</taxon>
        <taxon>Trichomonascus ciferrii complex</taxon>
    </lineage>
</organism>
<evidence type="ECO:0000256" key="1">
    <source>
        <dbReference type="SAM" id="MobiDB-lite"/>
    </source>
</evidence>
<feature type="region of interest" description="Disordered" evidence="1">
    <location>
        <begin position="38"/>
        <end position="128"/>
    </location>
</feature>